<evidence type="ECO:0000313" key="10">
    <source>
        <dbReference type="Proteomes" id="UP000046947"/>
    </source>
</evidence>
<evidence type="ECO:0000313" key="7">
    <source>
        <dbReference type="Proteomes" id="UP000038802"/>
    </source>
</evidence>
<organism evidence="5 7">
    <name type="scientific">Mycobacterium tuberculosis</name>
    <dbReference type="NCBI Taxonomy" id="1773"/>
    <lineage>
        <taxon>Bacteria</taxon>
        <taxon>Bacillati</taxon>
        <taxon>Actinomycetota</taxon>
        <taxon>Actinomycetes</taxon>
        <taxon>Mycobacteriales</taxon>
        <taxon>Mycobacteriaceae</taxon>
        <taxon>Mycobacterium</taxon>
        <taxon>Mycobacterium tuberculosis complex</taxon>
    </lineage>
</organism>
<dbReference type="EMBL" id="CSAE01000718">
    <property type="protein sequence ID" value="COW81706.1"/>
    <property type="molecule type" value="Genomic_DNA"/>
</dbReference>
<dbReference type="EMBL" id="CHKL01000522">
    <property type="protein sequence ID" value="COW92864.1"/>
    <property type="molecule type" value="Genomic_DNA"/>
</dbReference>
<evidence type="ECO:0000313" key="4">
    <source>
        <dbReference type="EMBL" id="COV95418.1"/>
    </source>
</evidence>
<dbReference type="Proteomes" id="UP000039217">
    <property type="component" value="Unassembled WGS sequence"/>
</dbReference>
<evidence type="ECO:0000313" key="5">
    <source>
        <dbReference type="EMBL" id="COW81706.1"/>
    </source>
</evidence>
<dbReference type="Proteomes" id="UP000045842">
    <property type="component" value="Unassembled WGS sequence"/>
</dbReference>
<sequence length="107" mass="10730">MVSPTTQVTQFKPSFCKMSGTAKKVRLASSTALGSPVVPLVKIIASGSSLPWSAFPARLAASKECSDSRVTAAMSTAITGIECSASGTAEDAILLPGATRAAAGSVI</sequence>
<dbReference type="Proteomes" id="UP000046947">
    <property type="component" value="Unassembled WGS sequence"/>
</dbReference>
<dbReference type="Proteomes" id="UP000048289">
    <property type="component" value="Unassembled WGS sequence"/>
</dbReference>
<reference evidence="5" key="1">
    <citation type="submission" date="2015-03" db="EMBL/GenBank/DDBJ databases">
        <authorList>
            <person name="Murphy D."/>
        </authorList>
    </citation>
    <scope>NUCLEOTIDE SEQUENCE [LARGE SCALE GENOMIC DNA]</scope>
    <source>
        <strain evidence="5">K00500041</strain>
    </source>
</reference>
<dbReference type="EMBL" id="CFOE01000437">
    <property type="protein sequence ID" value="CFE41419.1"/>
    <property type="molecule type" value="Genomic_DNA"/>
</dbReference>
<evidence type="ECO:0000313" key="6">
    <source>
        <dbReference type="EMBL" id="COW92864.1"/>
    </source>
</evidence>
<evidence type="ECO:0000313" key="1">
    <source>
        <dbReference type="EMBL" id="CFE41419.1"/>
    </source>
</evidence>
<proteinExistence type="predicted"/>
<dbReference type="EMBL" id="CQQC01001072">
    <property type="protein sequence ID" value="CNV61462.1"/>
    <property type="molecule type" value="Genomic_DNA"/>
</dbReference>
<name>A0A0T9YLZ1_MYCTX</name>
<evidence type="ECO:0000313" key="12">
    <source>
        <dbReference type="Proteomes" id="UP000048600"/>
    </source>
</evidence>
<dbReference type="AlphaFoldDB" id="A0A0T9YLZ1"/>
<dbReference type="EMBL" id="CFOH01000364">
    <property type="protein sequence ID" value="CFE53659.1"/>
    <property type="molecule type" value="Genomic_DNA"/>
</dbReference>
<reference evidence="7 8" key="2">
    <citation type="submission" date="2015-03" db="EMBL/GenBank/DDBJ databases">
        <authorList>
            <consortium name="Pathogen Informatics"/>
        </authorList>
    </citation>
    <scope>NUCLEOTIDE SEQUENCE [LARGE SCALE GENOMIC DNA]</scope>
    <source>
        <strain evidence="3 8">D00501624</strain>
        <strain evidence="4 9">G09801536</strain>
        <strain evidence="1 11">G09901357</strain>
        <strain evidence="2 10">H09601792</strain>
        <strain evidence="7">K00500041</strain>
        <strain evidence="6 12">P00601463</strain>
    </source>
</reference>
<evidence type="ECO:0000313" key="11">
    <source>
        <dbReference type="Proteomes" id="UP000048289"/>
    </source>
</evidence>
<dbReference type="Proteomes" id="UP000048600">
    <property type="component" value="Unassembled WGS sequence"/>
</dbReference>
<evidence type="ECO:0000313" key="3">
    <source>
        <dbReference type="EMBL" id="CNV61462.1"/>
    </source>
</evidence>
<dbReference type="EMBL" id="CSAD01000419">
    <property type="protein sequence ID" value="COV95418.1"/>
    <property type="molecule type" value="Genomic_DNA"/>
</dbReference>
<evidence type="ECO:0000313" key="2">
    <source>
        <dbReference type="EMBL" id="CFE53659.1"/>
    </source>
</evidence>
<protein>
    <submittedName>
        <fullName evidence="5">Uncharacterized protein</fullName>
    </submittedName>
</protein>
<evidence type="ECO:0000313" key="8">
    <source>
        <dbReference type="Proteomes" id="UP000039217"/>
    </source>
</evidence>
<gene>
    <name evidence="3" type="ORF">ERS007661_02811</name>
    <name evidence="4" type="ORF">ERS007679_02773</name>
    <name evidence="1" type="ORF">ERS007681_02917</name>
    <name evidence="2" type="ORF">ERS007688_02271</name>
    <name evidence="5" type="ORF">ERS007703_04275</name>
    <name evidence="6" type="ORF">ERS007741_03446</name>
</gene>
<accession>A0A0T9YLZ1</accession>
<dbReference type="Proteomes" id="UP000038802">
    <property type="component" value="Unassembled WGS sequence"/>
</dbReference>
<evidence type="ECO:0000313" key="9">
    <source>
        <dbReference type="Proteomes" id="UP000045842"/>
    </source>
</evidence>